<comment type="caution">
    <text evidence="1">The sequence shown here is derived from an EMBL/GenBank/DDBJ whole genome shotgun (WGS) entry which is preliminary data.</text>
</comment>
<gene>
    <name evidence="1" type="ORF">RPERSI_LOCUS429</name>
</gene>
<protein>
    <submittedName>
        <fullName evidence="1">34377_t:CDS:1</fullName>
    </submittedName>
</protein>
<evidence type="ECO:0000313" key="2">
    <source>
        <dbReference type="Proteomes" id="UP000789920"/>
    </source>
</evidence>
<sequence length="89" mass="9969">MISCKADEYSNSAILKQMSNCAFGAILICRIAITQGLPKVKQILDNIKPEKDERSILAQFFGEIVSVEKKIKQKNEESGEVKTYPLGMF</sequence>
<dbReference type="Proteomes" id="UP000789920">
    <property type="component" value="Unassembled WGS sequence"/>
</dbReference>
<dbReference type="EMBL" id="CAJVQC010000340">
    <property type="protein sequence ID" value="CAG8467568.1"/>
    <property type="molecule type" value="Genomic_DNA"/>
</dbReference>
<reference evidence="1" key="1">
    <citation type="submission" date="2021-06" db="EMBL/GenBank/DDBJ databases">
        <authorList>
            <person name="Kallberg Y."/>
            <person name="Tangrot J."/>
            <person name="Rosling A."/>
        </authorList>
    </citation>
    <scope>NUCLEOTIDE SEQUENCE</scope>
    <source>
        <strain evidence="1">MA461A</strain>
    </source>
</reference>
<evidence type="ECO:0000313" key="1">
    <source>
        <dbReference type="EMBL" id="CAG8467568.1"/>
    </source>
</evidence>
<proteinExistence type="predicted"/>
<keyword evidence="2" id="KW-1185">Reference proteome</keyword>
<name>A0ACA9KER5_9GLOM</name>
<accession>A0ACA9KER5</accession>
<organism evidence="1 2">
    <name type="scientific">Racocetra persica</name>
    <dbReference type="NCBI Taxonomy" id="160502"/>
    <lineage>
        <taxon>Eukaryota</taxon>
        <taxon>Fungi</taxon>
        <taxon>Fungi incertae sedis</taxon>
        <taxon>Mucoromycota</taxon>
        <taxon>Glomeromycotina</taxon>
        <taxon>Glomeromycetes</taxon>
        <taxon>Diversisporales</taxon>
        <taxon>Gigasporaceae</taxon>
        <taxon>Racocetra</taxon>
    </lineage>
</organism>